<organism evidence="5 6">
    <name type="scientific">Amniculicola lignicola CBS 123094</name>
    <dbReference type="NCBI Taxonomy" id="1392246"/>
    <lineage>
        <taxon>Eukaryota</taxon>
        <taxon>Fungi</taxon>
        <taxon>Dikarya</taxon>
        <taxon>Ascomycota</taxon>
        <taxon>Pezizomycotina</taxon>
        <taxon>Dothideomycetes</taxon>
        <taxon>Pleosporomycetidae</taxon>
        <taxon>Pleosporales</taxon>
        <taxon>Amniculicolaceae</taxon>
        <taxon>Amniculicola</taxon>
    </lineage>
</organism>
<accession>A0A6A5X1K8</accession>
<evidence type="ECO:0000256" key="3">
    <source>
        <dbReference type="ARBA" id="ARBA00022827"/>
    </source>
</evidence>
<evidence type="ECO:0000313" key="6">
    <source>
        <dbReference type="Proteomes" id="UP000799779"/>
    </source>
</evidence>
<evidence type="ECO:0000313" key="5">
    <source>
        <dbReference type="EMBL" id="KAF2004176.1"/>
    </source>
</evidence>
<dbReference type="Proteomes" id="UP000799779">
    <property type="component" value="Unassembled WGS sequence"/>
</dbReference>
<dbReference type="AlphaFoldDB" id="A0A6A5X1K8"/>
<dbReference type="Pfam" id="PF00743">
    <property type="entry name" value="FMO-like"/>
    <property type="match status" value="1"/>
</dbReference>
<reference evidence="5" key="1">
    <citation type="journal article" date="2020" name="Stud. Mycol.">
        <title>101 Dothideomycetes genomes: a test case for predicting lifestyles and emergence of pathogens.</title>
        <authorList>
            <person name="Haridas S."/>
            <person name="Albert R."/>
            <person name="Binder M."/>
            <person name="Bloem J."/>
            <person name="Labutti K."/>
            <person name="Salamov A."/>
            <person name="Andreopoulos B."/>
            <person name="Baker S."/>
            <person name="Barry K."/>
            <person name="Bills G."/>
            <person name="Bluhm B."/>
            <person name="Cannon C."/>
            <person name="Castanera R."/>
            <person name="Culley D."/>
            <person name="Daum C."/>
            <person name="Ezra D."/>
            <person name="Gonzalez J."/>
            <person name="Henrissat B."/>
            <person name="Kuo A."/>
            <person name="Liang C."/>
            <person name="Lipzen A."/>
            <person name="Lutzoni F."/>
            <person name="Magnuson J."/>
            <person name="Mondo S."/>
            <person name="Nolan M."/>
            <person name="Ohm R."/>
            <person name="Pangilinan J."/>
            <person name="Park H.-J."/>
            <person name="Ramirez L."/>
            <person name="Alfaro M."/>
            <person name="Sun H."/>
            <person name="Tritt A."/>
            <person name="Yoshinaga Y."/>
            <person name="Zwiers L.-H."/>
            <person name="Turgeon B."/>
            <person name="Goodwin S."/>
            <person name="Spatafora J."/>
            <person name="Crous P."/>
            <person name="Grigoriev I."/>
        </authorList>
    </citation>
    <scope>NUCLEOTIDE SEQUENCE</scope>
    <source>
        <strain evidence="5">CBS 123094</strain>
    </source>
</reference>
<dbReference type="Gene3D" id="3.50.50.60">
    <property type="entry name" value="FAD/NAD(P)-binding domain"/>
    <property type="match status" value="1"/>
</dbReference>
<keyword evidence="2" id="KW-0285">Flavoprotein</keyword>
<keyword evidence="4" id="KW-0560">Oxidoreductase</keyword>
<protein>
    <submittedName>
        <fullName evidence="5">FAD/NAD(P)-binding domain-containing protein</fullName>
    </submittedName>
</protein>
<keyword evidence="3" id="KW-0274">FAD</keyword>
<sequence length="616" mass="69227">MAPKVFIIGAGWAGLSAARSYLLLNPSVDLTILDDDTSVGGVWSASRVYPGLVADSPRGLFEYSDMSMLDEQVFSDSRRKDVNSNTTSLDVNSMGKSESKVLDERKKFGLVRGEEVHNYLHKYAEKWDLLRRIKFRSRVVEAQRIQQGDKKPQGWRIILSSGDIMECDRLIVASGLFSDPSIPDIPGLEAFTGLSMHSKMLGQEHQFLNTRKIKNIIVVGACKSAMETLNVCLSLPSKPQIHWIIRGNQHGVPILMNNPIGTVPVVAIATTRFLAALSPCIFDTESGLYRFFHSGQNRLGTWLCAQYNRLMTWVVKTGAGYEKSEQGRMIKPRVDSIFQSILYLSLIHNGNPVVDEIHKGERIKVHRGELDQATAKSLFIRRKSSDESLDTQETKLEEIPGEAIVWCTGWKSTTSIFSTAESMSLGLPVPDSSQTEETRKHWIDRYTAADVETLTYFPALKQWPLVRAFEATTNFRMYRHILSPKLLAEGDRSIAFVGYVINAQTAFASELTGLWSVAWMEGLLRPEDLPSEQDMEKDVARAHAWRARRYGILGFILPEVTLEVQTLFDLLVKDLGGKVQRKGGWREYLGVYEAKDYEGLVEELKAAAKKKSRAID</sequence>
<evidence type="ECO:0000256" key="1">
    <source>
        <dbReference type="ARBA" id="ARBA00009183"/>
    </source>
</evidence>
<evidence type="ECO:0000256" key="4">
    <source>
        <dbReference type="ARBA" id="ARBA00023002"/>
    </source>
</evidence>
<dbReference type="InterPro" id="IPR050346">
    <property type="entry name" value="FMO-like"/>
</dbReference>
<dbReference type="SUPFAM" id="SSF51905">
    <property type="entry name" value="FAD/NAD(P)-binding domain"/>
    <property type="match status" value="1"/>
</dbReference>
<dbReference type="GO" id="GO:0050661">
    <property type="term" value="F:NADP binding"/>
    <property type="evidence" value="ECO:0007669"/>
    <property type="project" value="InterPro"/>
</dbReference>
<proteinExistence type="inferred from homology"/>
<comment type="similarity">
    <text evidence="1">Belongs to the FMO family.</text>
</comment>
<dbReference type="GO" id="GO:0004499">
    <property type="term" value="F:N,N-dimethylaniline monooxygenase activity"/>
    <property type="evidence" value="ECO:0007669"/>
    <property type="project" value="InterPro"/>
</dbReference>
<evidence type="ECO:0000256" key="2">
    <source>
        <dbReference type="ARBA" id="ARBA00022630"/>
    </source>
</evidence>
<dbReference type="GO" id="GO:0050660">
    <property type="term" value="F:flavin adenine dinucleotide binding"/>
    <property type="evidence" value="ECO:0007669"/>
    <property type="project" value="InterPro"/>
</dbReference>
<keyword evidence="6" id="KW-1185">Reference proteome</keyword>
<dbReference type="InterPro" id="IPR020946">
    <property type="entry name" value="Flavin_mOase-like"/>
</dbReference>
<dbReference type="OrthoDB" id="2915840at2759"/>
<name>A0A6A5X1K8_9PLEO</name>
<dbReference type="InterPro" id="IPR036188">
    <property type="entry name" value="FAD/NAD-bd_sf"/>
</dbReference>
<gene>
    <name evidence="5" type="ORF">P154DRAFT_560962</name>
</gene>
<dbReference type="PANTHER" id="PTHR23023">
    <property type="entry name" value="DIMETHYLANILINE MONOOXYGENASE"/>
    <property type="match status" value="1"/>
</dbReference>
<dbReference type="EMBL" id="ML977569">
    <property type="protein sequence ID" value="KAF2004176.1"/>
    <property type="molecule type" value="Genomic_DNA"/>
</dbReference>
<dbReference type="Pfam" id="PF13450">
    <property type="entry name" value="NAD_binding_8"/>
    <property type="match status" value="1"/>
</dbReference>